<dbReference type="EMBL" id="ML213631">
    <property type="protein sequence ID" value="TFK34481.1"/>
    <property type="molecule type" value="Genomic_DNA"/>
</dbReference>
<dbReference type="InterPro" id="IPR014718">
    <property type="entry name" value="GH-type_carb-bd"/>
</dbReference>
<dbReference type="Gene3D" id="1.20.1610.10">
    <property type="entry name" value="alpha-1,2-mannosidases domains"/>
    <property type="match status" value="1"/>
</dbReference>
<dbReference type="InterPro" id="IPR008928">
    <property type="entry name" value="6-hairpin_glycosidase_sf"/>
</dbReference>
<dbReference type="Gene3D" id="2.70.98.10">
    <property type="match status" value="1"/>
</dbReference>
<proteinExistence type="predicted"/>
<evidence type="ECO:0000256" key="1">
    <source>
        <dbReference type="SAM" id="MobiDB-lite"/>
    </source>
</evidence>
<dbReference type="GO" id="GO:0005829">
    <property type="term" value="C:cytosol"/>
    <property type="evidence" value="ECO:0007669"/>
    <property type="project" value="TreeGrafter"/>
</dbReference>
<dbReference type="FunFam" id="3.30.2080.10:FF:000001">
    <property type="entry name" value="Alpha-1,2-mannosidase subfamily"/>
    <property type="match status" value="1"/>
</dbReference>
<dbReference type="OrthoDB" id="449263at2759"/>
<gene>
    <name evidence="5" type="ORF">BDQ12DRAFT_689678</name>
</gene>
<dbReference type="GO" id="GO:0000224">
    <property type="term" value="F:peptide-N4-(N-acetyl-beta-glucosaminyl)asparagine amidase activity"/>
    <property type="evidence" value="ECO:0007669"/>
    <property type="project" value="TreeGrafter"/>
</dbReference>
<dbReference type="PANTHER" id="PTHR12143:SF43">
    <property type="entry name" value="PUTATIVE-RELATED"/>
    <property type="match status" value="1"/>
</dbReference>
<evidence type="ECO:0000259" key="4">
    <source>
        <dbReference type="Pfam" id="PF17678"/>
    </source>
</evidence>
<evidence type="ECO:0000256" key="2">
    <source>
        <dbReference type="SAM" id="SignalP"/>
    </source>
</evidence>
<feature type="domain" description="Glycosyl hydrolase family 92" evidence="3">
    <location>
        <begin position="346"/>
        <end position="803"/>
    </location>
</feature>
<evidence type="ECO:0000313" key="5">
    <source>
        <dbReference type="EMBL" id="TFK34481.1"/>
    </source>
</evidence>
<dbReference type="InterPro" id="IPR012939">
    <property type="entry name" value="Glyco_hydro_92"/>
</dbReference>
<dbReference type="AlphaFoldDB" id="A0A5C3M0F4"/>
<feature type="region of interest" description="Disordered" evidence="1">
    <location>
        <begin position="825"/>
        <end position="858"/>
    </location>
</feature>
<dbReference type="InterPro" id="IPR041371">
    <property type="entry name" value="GH92_N"/>
</dbReference>
<dbReference type="InterPro" id="IPR005887">
    <property type="entry name" value="GH92_a_mannosidase_put"/>
</dbReference>
<dbReference type="Gene3D" id="1.20.1050.60">
    <property type="entry name" value="alpha-1,2-mannosidase"/>
    <property type="match status" value="1"/>
</dbReference>
<dbReference type="PANTHER" id="PTHR12143">
    <property type="entry name" value="PEPTIDE N-GLYCANASE PNGASE -RELATED"/>
    <property type="match status" value="1"/>
</dbReference>
<dbReference type="Pfam" id="PF07971">
    <property type="entry name" value="Glyco_hydro_92"/>
    <property type="match status" value="1"/>
</dbReference>
<dbReference type="Pfam" id="PF17678">
    <property type="entry name" value="Glyco_hydro_92N"/>
    <property type="match status" value="1"/>
</dbReference>
<feature type="compositionally biased region" description="Basic and acidic residues" evidence="1">
    <location>
        <begin position="840"/>
        <end position="852"/>
    </location>
</feature>
<dbReference type="FunFam" id="1.20.1050.60:FF:000001">
    <property type="entry name" value="Putative alpha-1,2-mannosidase"/>
    <property type="match status" value="1"/>
</dbReference>
<keyword evidence="6" id="KW-1185">Reference proteome</keyword>
<dbReference type="GO" id="GO:0030246">
    <property type="term" value="F:carbohydrate binding"/>
    <property type="evidence" value="ECO:0007669"/>
    <property type="project" value="InterPro"/>
</dbReference>
<reference evidence="5 6" key="1">
    <citation type="journal article" date="2019" name="Nat. Ecol. Evol.">
        <title>Megaphylogeny resolves global patterns of mushroom evolution.</title>
        <authorList>
            <person name="Varga T."/>
            <person name="Krizsan K."/>
            <person name="Foldi C."/>
            <person name="Dima B."/>
            <person name="Sanchez-Garcia M."/>
            <person name="Sanchez-Ramirez S."/>
            <person name="Szollosi G.J."/>
            <person name="Szarkandi J.G."/>
            <person name="Papp V."/>
            <person name="Albert L."/>
            <person name="Andreopoulos W."/>
            <person name="Angelini C."/>
            <person name="Antonin V."/>
            <person name="Barry K.W."/>
            <person name="Bougher N.L."/>
            <person name="Buchanan P."/>
            <person name="Buyck B."/>
            <person name="Bense V."/>
            <person name="Catcheside P."/>
            <person name="Chovatia M."/>
            <person name="Cooper J."/>
            <person name="Damon W."/>
            <person name="Desjardin D."/>
            <person name="Finy P."/>
            <person name="Geml J."/>
            <person name="Haridas S."/>
            <person name="Hughes K."/>
            <person name="Justo A."/>
            <person name="Karasinski D."/>
            <person name="Kautmanova I."/>
            <person name="Kiss B."/>
            <person name="Kocsube S."/>
            <person name="Kotiranta H."/>
            <person name="LaButti K.M."/>
            <person name="Lechner B.E."/>
            <person name="Liimatainen K."/>
            <person name="Lipzen A."/>
            <person name="Lukacs Z."/>
            <person name="Mihaltcheva S."/>
            <person name="Morgado L.N."/>
            <person name="Niskanen T."/>
            <person name="Noordeloos M.E."/>
            <person name="Ohm R.A."/>
            <person name="Ortiz-Santana B."/>
            <person name="Ovrebo C."/>
            <person name="Racz N."/>
            <person name="Riley R."/>
            <person name="Savchenko A."/>
            <person name="Shiryaev A."/>
            <person name="Soop K."/>
            <person name="Spirin V."/>
            <person name="Szebenyi C."/>
            <person name="Tomsovsky M."/>
            <person name="Tulloss R.E."/>
            <person name="Uehling J."/>
            <person name="Grigoriev I.V."/>
            <person name="Vagvolgyi C."/>
            <person name="Papp T."/>
            <person name="Martin F.M."/>
            <person name="Miettinen O."/>
            <person name="Hibbett D.S."/>
            <person name="Nagy L.G."/>
        </authorList>
    </citation>
    <scope>NUCLEOTIDE SEQUENCE [LARGE SCALE GENOMIC DNA]</scope>
    <source>
        <strain evidence="5 6">CBS 166.37</strain>
    </source>
</reference>
<evidence type="ECO:0000259" key="3">
    <source>
        <dbReference type="Pfam" id="PF07971"/>
    </source>
</evidence>
<feature type="domain" description="Glycosyl hydrolase family 92 N-terminal" evidence="4">
    <location>
        <begin position="40"/>
        <end position="312"/>
    </location>
</feature>
<dbReference type="GO" id="GO:0005634">
    <property type="term" value="C:nucleus"/>
    <property type="evidence" value="ECO:0007669"/>
    <property type="project" value="TreeGrafter"/>
</dbReference>
<keyword evidence="5" id="KW-0378">Hydrolase</keyword>
<dbReference type="SUPFAM" id="SSF48208">
    <property type="entry name" value="Six-hairpin glycosidases"/>
    <property type="match status" value="1"/>
</dbReference>
<dbReference type="Gene3D" id="3.30.2080.10">
    <property type="entry name" value="GH92 mannosidase domain"/>
    <property type="match status" value="1"/>
</dbReference>
<dbReference type="GO" id="GO:0005975">
    <property type="term" value="P:carbohydrate metabolic process"/>
    <property type="evidence" value="ECO:0007669"/>
    <property type="project" value="InterPro"/>
</dbReference>
<organism evidence="5 6">
    <name type="scientific">Crucibulum laeve</name>
    <dbReference type="NCBI Taxonomy" id="68775"/>
    <lineage>
        <taxon>Eukaryota</taxon>
        <taxon>Fungi</taxon>
        <taxon>Dikarya</taxon>
        <taxon>Basidiomycota</taxon>
        <taxon>Agaricomycotina</taxon>
        <taxon>Agaricomycetes</taxon>
        <taxon>Agaricomycetidae</taxon>
        <taxon>Agaricales</taxon>
        <taxon>Agaricineae</taxon>
        <taxon>Nidulariaceae</taxon>
        <taxon>Crucibulum</taxon>
    </lineage>
</organism>
<protein>
    <submittedName>
        <fullName evidence="5">Glycoside hydrolase family 92 protein</fullName>
    </submittedName>
</protein>
<evidence type="ECO:0000313" key="6">
    <source>
        <dbReference type="Proteomes" id="UP000308652"/>
    </source>
</evidence>
<sequence length="858" mass="94948">MNRCRASALVLPLLFATCVSTTQFIPPPAFAVPESDAIDHVNLLIGNGGDTPNGSGGMIPSTAPPFGMTRWVAQTQVNYVSATPYNWTHNTIHGFQATRQPAIWMGESASIALVPGLVQGGVPEKVKVDFEERGMKFKTDGKEEKNEVITPAYYSVELDDGNGGTVKVEQTATSRVGHLRFTFSNPDPSYVPYILLEASRPSIITSTPTNITYPIGGIFIPSSGNEICGFSNERQDRIIAPISSKQFSNQFKGFFCARFDRELKSSSYGVVQNGTVYPRLRKAEGELLSAYSFFEKEEGEKEVVVNVRVGTSFISVPQARANIDAEIPDSKDAEMDAFASLSSPPGSLEHTSRRVRAQWTEKLNRITIEGATEVQKEIFMTGVVHALQYPSEQHEILRGEHGGVYYYSGYDDTVHEGVSYTGYSIWDTYRAQSAWLILFAPERVPGMIASMLADYKEGGWLPMWKNIVETNIMVGTHADSLIAEAVLKGVKGFDTELAWDAVWKDASVPPVGDDTVEYSDREENVDYEVRAGLSSVYDDPGKGWVADDIHSESASRTLDYAYDDYAAYVLARELGKPANVTNFLLERSLRASFTLFNDETGFMEARNADGSWAGEDRGWTEGDKWAYSFDVVHDIPELIKRRGGNESFVNSLEEHFNGGHNDHTNEPSHHIPYLYAFAGAAYKTQERVREIARDNYNNTPTGLSGNEDCGQMSAWYLFSAMGFYPVNPVSGEYVVGSPLFDTLTIDLPPSPSSGKSNKLIIRATDAPTKPYIKSLTINGEKINVPFVRHDQIANGGEIVFEMSNKIEAWGNSELFLNVTSREMTKAKGTETKTMSSAKSKPTETKEYVEERNPSWAEL</sequence>
<dbReference type="STRING" id="68775.A0A5C3M0F4"/>
<accession>A0A5C3M0F4</accession>
<feature type="chain" id="PRO_5022869214" evidence="2">
    <location>
        <begin position="22"/>
        <end position="858"/>
    </location>
</feature>
<keyword evidence="2" id="KW-0732">Signal</keyword>
<dbReference type="GO" id="GO:0006516">
    <property type="term" value="P:glycoprotein catabolic process"/>
    <property type="evidence" value="ECO:0007669"/>
    <property type="project" value="TreeGrafter"/>
</dbReference>
<dbReference type="InterPro" id="IPR050883">
    <property type="entry name" value="PNGase"/>
</dbReference>
<dbReference type="Proteomes" id="UP000308652">
    <property type="component" value="Unassembled WGS sequence"/>
</dbReference>
<feature type="signal peptide" evidence="2">
    <location>
        <begin position="1"/>
        <end position="21"/>
    </location>
</feature>
<dbReference type="NCBIfam" id="TIGR01180">
    <property type="entry name" value="aman2_put"/>
    <property type="match status" value="1"/>
</dbReference>
<name>A0A5C3M0F4_9AGAR</name>